<feature type="compositionally biased region" description="Polar residues" evidence="6">
    <location>
        <begin position="514"/>
        <end position="542"/>
    </location>
</feature>
<feature type="domain" description="C2H2-type" evidence="7">
    <location>
        <begin position="1094"/>
        <end position="1121"/>
    </location>
</feature>
<dbReference type="Proteomes" id="UP001497497">
    <property type="component" value="Unassembled WGS sequence"/>
</dbReference>
<dbReference type="Gene3D" id="3.30.160.60">
    <property type="entry name" value="Classic Zinc Finger"/>
    <property type="match status" value="5"/>
</dbReference>
<dbReference type="EMBL" id="CAXITT010000172">
    <property type="protein sequence ID" value="CAL1534477.1"/>
    <property type="molecule type" value="Genomic_DNA"/>
</dbReference>
<dbReference type="FunFam" id="3.30.160.60:FF:000446">
    <property type="entry name" value="Zinc finger protein"/>
    <property type="match status" value="1"/>
</dbReference>
<sequence>MAKMKQVVKPTKGSKDKEQGSPRQKSNLDANLDKSVKKKGSGLSNFKNVSPHQSAVGSPHSLKNKEKAQDNTKFTSIENSPKSVSKVKIIDVPKSASKSNLASKEEIKEQSFAMSSKADKVEGTEENMPLSSTPSSSVRRSSRAPVPSSKFKDMEVELVAIKKRSLASSNVSEDSESEQEPPKKRGRKPGEKRHLFNSGVDKVATDVKQPIELCAVSESVATPCTIPSVATQCNIPNTVEEIIESQDNGSGKDLGDSVKIEVMEEDVEIQTTDVTIQTTDHVLQPEIIIGSDSEKVAIEFPTSIEIAGRQITLTEKDGETVAIVSMSSTAQKGSPSEEPSTHAISSMTSLTSEDSEIDQSKSDAIATSSVRHGHIVSKKPDDSPTLGTTGQDGGSFLNLTVEPTNIAAMLKGTQAVSKSMNPVKGHGRVLRSEPNISSIIVKSSLLQPTSSSNITSQSKESLQTFAILTSGPPENPTTPAAYSLPTTPATYSLLMRKSVETDESEHGGVPKNSLHGSIRSSQSPQKVVVVRQQSALKQSDVSDSPWGDGTQKSAAGSNTNAPTIVRFPQDLPTKKGTTTVVHIQRAVSASPAPDSSIRTVVKSIAIPSNASPKSASEMLIQKLSEQHKRVIVRESVNTADSFVQGVETVLPQGEASVQSSSECAHGEVPEEVVLQSQEATCRRISVLQIKKEDLKIDLLRGAKGQLEETDTKNVDDSDTKLTVELLDSDKSAAESSQGQSDFDSSSVEHPVEDSQDESKAEPVLTELKSVEFMSSSDDSTPMDNKSAVSLEDSKQKVKMVVDKIKVVDNGVEYDVRIVGEEEVAEEIVGNSEELEQKESKDHVSENEEGNSGVVLTQEADHDTNTASGKQTSGTQTVYTPQVTLVSQAPSTTTGAPLHTLAKVVDDEGQKKQIYYVSVIPNQGIVRKSKHSSYANDANWVLNDNGMYCCGKCSYKTDRKANLYKHRRLHTGSKPHVCAICQYKAGTSSNLKRHMGIHKDIREHKCDICGLCFRQKIHLERHVKYKHEEKSVQCPMCDYVCANEQPDLKMHMKRKHSSGCSWEVVNCPQCNVEVSNKKDLKQHMKFHKDGPELKLFCKECSFVTDCQSRLKRHVAIHSKLKPFQCGVCNYRAAQKEHVLRHLRTQHKIEVKKESKRPWRRHKNIETDDGSKERADFSSGDKIFACNHCTMRFAKLINLYKHLHTQHVEIMPAETDGNYYCVVCEFSTSSKKNLLVHMRRHNLIDQTPPTHVYSCVLCRYVNPRRRNLFQHMRKKHNIDISSQMEGGAEGEDDGSQDLETADVIKAVNKALTAKGDGAANPGESTEAKDPDVLCNMTHIIKIEDIGTTSTSGEQDDVDNLVIDTQGVGGVTEVIHTTHTVEALEGLQALAEQAGLIDNMIEEQVPI</sequence>
<comment type="caution">
    <text evidence="8">The sequence shown here is derived from an EMBL/GenBank/DDBJ whole genome shotgun (WGS) entry which is preliminary data.</text>
</comment>
<feature type="compositionally biased region" description="Polar residues" evidence="6">
    <location>
        <begin position="42"/>
        <end position="56"/>
    </location>
</feature>
<evidence type="ECO:0000313" key="9">
    <source>
        <dbReference type="Proteomes" id="UP001497497"/>
    </source>
</evidence>
<evidence type="ECO:0000259" key="7">
    <source>
        <dbReference type="PROSITE" id="PS50157"/>
    </source>
</evidence>
<feature type="region of interest" description="Disordered" evidence="6">
    <location>
        <begin position="1"/>
        <end position="200"/>
    </location>
</feature>
<evidence type="ECO:0000256" key="3">
    <source>
        <dbReference type="ARBA" id="ARBA00022771"/>
    </source>
</evidence>
<evidence type="ECO:0000256" key="5">
    <source>
        <dbReference type="PROSITE-ProRule" id="PRU00042"/>
    </source>
</evidence>
<evidence type="ECO:0000256" key="2">
    <source>
        <dbReference type="ARBA" id="ARBA00022737"/>
    </source>
</evidence>
<feature type="compositionally biased region" description="Basic and acidic residues" evidence="6">
    <location>
        <begin position="834"/>
        <end position="845"/>
    </location>
</feature>
<evidence type="ECO:0000313" key="8">
    <source>
        <dbReference type="EMBL" id="CAL1534477.1"/>
    </source>
</evidence>
<feature type="domain" description="C2H2-type" evidence="7">
    <location>
        <begin position="1182"/>
        <end position="1210"/>
    </location>
</feature>
<evidence type="ECO:0000256" key="4">
    <source>
        <dbReference type="ARBA" id="ARBA00022833"/>
    </source>
</evidence>
<feature type="compositionally biased region" description="Basic and acidic residues" evidence="6">
    <location>
        <begin position="180"/>
        <end position="194"/>
    </location>
</feature>
<name>A0AAV2HLA6_LYMST</name>
<dbReference type="InterPro" id="IPR036236">
    <property type="entry name" value="Znf_C2H2_sf"/>
</dbReference>
<feature type="compositionally biased region" description="Low complexity" evidence="6">
    <location>
        <begin position="735"/>
        <end position="745"/>
    </location>
</feature>
<dbReference type="GO" id="GO:0008270">
    <property type="term" value="F:zinc ion binding"/>
    <property type="evidence" value="ECO:0007669"/>
    <property type="project" value="UniProtKB-KW"/>
</dbReference>
<evidence type="ECO:0000256" key="1">
    <source>
        <dbReference type="ARBA" id="ARBA00022723"/>
    </source>
</evidence>
<keyword evidence="3 5" id="KW-0863">Zinc-finger</keyword>
<gene>
    <name evidence="8" type="ORF">GSLYS_00008437001</name>
</gene>
<keyword evidence="9" id="KW-1185">Reference proteome</keyword>
<reference evidence="8 9" key="1">
    <citation type="submission" date="2024-04" db="EMBL/GenBank/DDBJ databases">
        <authorList>
            <consortium name="Genoscope - CEA"/>
            <person name="William W."/>
        </authorList>
    </citation>
    <scope>NUCLEOTIDE SEQUENCE [LARGE SCALE GENOMIC DNA]</scope>
</reference>
<feature type="region of interest" description="Disordered" evidence="6">
    <location>
        <begin position="728"/>
        <end position="793"/>
    </location>
</feature>
<feature type="compositionally biased region" description="Polar residues" evidence="6">
    <location>
        <begin position="772"/>
        <end position="787"/>
    </location>
</feature>
<dbReference type="PROSITE" id="PS00028">
    <property type="entry name" value="ZINC_FINGER_C2H2_1"/>
    <property type="match status" value="3"/>
</dbReference>
<dbReference type="PROSITE" id="PS50157">
    <property type="entry name" value="ZINC_FINGER_C2H2_2"/>
    <property type="match status" value="4"/>
</dbReference>
<dbReference type="SMART" id="SM00355">
    <property type="entry name" value="ZnF_C2H2"/>
    <property type="match status" value="10"/>
</dbReference>
<dbReference type="SUPFAM" id="SSF57667">
    <property type="entry name" value="beta-beta-alpha zinc fingers"/>
    <property type="match status" value="4"/>
</dbReference>
<dbReference type="Pfam" id="PF00096">
    <property type="entry name" value="zf-C2H2"/>
    <property type="match status" value="2"/>
</dbReference>
<keyword evidence="2" id="KW-0677">Repeat</keyword>
<feature type="region of interest" description="Disordered" evidence="6">
    <location>
        <begin position="500"/>
        <end position="572"/>
    </location>
</feature>
<feature type="non-terminal residue" evidence="8">
    <location>
        <position position="1404"/>
    </location>
</feature>
<dbReference type="PANTHER" id="PTHR24379:SF121">
    <property type="entry name" value="C2H2-TYPE DOMAIN-CONTAINING PROTEIN"/>
    <property type="match status" value="1"/>
</dbReference>
<feature type="region of interest" description="Disordered" evidence="6">
    <location>
        <begin position="827"/>
        <end position="850"/>
    </location>
</feature>
<evidence type="ECO:0000256" key="6">
    <source>
        <dbReference type="SAM" id="MobiDB-lite"/>
    </source>
</evidence>
<dbReference type="InterPro" id="IPR013087">
    <property type="entry name" value="Znf_C2H2_type"/>
</dbReference>
<feature type="compositionally biased region" description="Polar residues" evidence="6">
    <location>
        <begin position="71"/>
        <end position="83"/>
    </location>
</feature>
<feature type="domain" description="C2H2-type" evidence="7">
    <location>
        <begin position="1003"/>
        <end position="1031"/>
    </location>
</feature>
<feature type="compositionally biased region" description="Basic and acidic residues" evidence="6">
    <location>
        <begin position="749"/>
        <end position="760"/>
    </location>
</feature>
<feature type="domain" description="C2H2-type" evidence="7">
    <location>
        <begin position="947"/>
        <end position="974"/>
    </location>
</feature>
<feature type="compositionally biased region" description="Polar residues" evidence="6">
    <location>
        <begin position="327"/>
        <end position="352"/>
    </location>
</feature>
<feature type="compositionally biased region" description="Polar residues" evidence="6">
    <location>
        <begin position="550"/>
        <end position="562"/>
    </location>
</feature>
<dbReference type="PANTHER" id="PTHR24379">
    <property type="entry name" value="KRAB AND ZINC FINGER DOMAIN-CONTAINING"/>
    <property type="match status" value="1"/>
</dbReference>
<protein>
    <recommendedName>
        <fullName evidence="7">C2H2-type domain-containing protein</fullName>
    </recommendedName>
</protein>
<keyword evidence="1" id="KW-0479">Metal-binding</keyword>
<accession>A0AAV2HLA6</accession>
<keyword evidence="4" id="KW-0862">Zinc</keyword>
<feature type="compositionally biased region" description="Low complexity" evidence="6">
    <location>
        <begin position="131"/>
        <end position="149"/>
    </location>
</feature>
<proteinExistence type="predicted"/>
<organism evidence="8 9">
    <name type="scientific">Lymnaea stagnalis</name>
    <name type="common">Great pond snail</name>
    <name type="synonym">Helix stagnalis</name>
    <dbReference type="NCBI Taxonomy" id="6523"/>
    <lineage>
        <taxon>Eukaryota</taxon>
        <taxon>Metazoa</taxon>
        <taxon>Spiralia</taxon>
        <taxon>Lophotrochozoa</taxon>
        <taxon>Mollusca</taxon>
        <taxon>Gastropoda</taxon>
        <taxon>Heterobranchia</taxon>
        <taxon>Euthyneura</taxon>
        <taxon>Panpulmonata</taxon>
        <taxon>Hygrophila</taxon>
        <taxon>Lymnaeoidea</taxon>
        <taxon>Lymnaeidae</taxon>
        <taxon>Lymnaea</taxon>
    </lineage>
</organism>
<feature type="region of interest" description="Disordered" evidence="6">
    <location>
        <begin position="327"/>
        <end position="391"/>
    </location>
</feature>